<evidence type="ECO:0000256" key="1">
    <source>
        <dbReference type="ARBA" id="ARBA00000847"/>
    </source>
</evidence>
<dbReference type="GO" id="GO:0016787">
    <property type="term" value="F:hydrolase activity"/>
    <property type="evidence" value="ECO:0007669"/>
    <property type="project" value="UniProtKB-KW"/>
</dbReference>
<evidence type="ECO:0000256" key="7">
    <source>
        <dbReference type="ARBA" id="ARBA00032162"/>
    </source>
</evidence>
<evidence type="ECO:0000256" key="2">
    <source>
        <dbReference type="ARBA" id="ARBA00001946"/>
    </source>
</evidence>
<evidence type="ECO:0000256" key="6">
    <source>
        <dbReference type="ARBA" id="ARBA00022801"/>
    </source>
</evidence>
<dbReference type="PROSITE" id="PS00893">
    <property type="entry name" value="NUDIX_BOX"/>
    <property type="match status" value="1"/>
</dbReference>
<dbReference type="NCBIfam" id="TIGR00052">
    <property type="entry name" value="nudix-type nucleoside diphosphatase, YffH/AdpP family"/>
    <property type="match status" value="1"/>
</dbReference>
<dbReference type="InterPro" id="IPR015797">
    <property type="entry name" value="NUDIX_hydrolase-like_dom_sf"/>
</dbReference>
<dbReference type="PANTHER" id="PTHR11839">
    <property type="entry name" value="UDP/ADP-SUGAR PYROPHOSPHATASE"/>
    <property type="match status" value="1"/>
</dbReference>
<name>A0ABT8DN93_9FLAO</name>
<keyword evidence="6 10" id="KW-0378">Hydrolase</keyword>
<proteinExistence type="inferred from homology"/>
<dbReference type="Pfam" id="PF00293">
    <property type="entry name" value="NUDIX"/>
    <property type="match status" value="1"/>
</dbReference>
<accession>A0ABT8DN93</accession>
<dbReference type="CDD" id="cd24157">
    <property type="entry name" value="NUDIX_GDPMK"/>
    <property type="match status" value="1"/>
</dbReference>
<evidence type="ECO:0000256" key="5">
    <source>
        <dbReference type="ARBA" id="ARBA00016377"/>
    </source>
</evidence>
<dbReference type="Proteomes" id="UP001244787">
    <property type="component" value="Unassembled WGS sequence"/>
</dbReference>
<comment type="subunit">
    <text evidence="4">Homodimer.</text>
</comment>
<evidence type="ECO:0000313" key="11">
    <source>
        <dbReference type="Proteomes" id="UP001244787"/>
    </source>
</evidence>
<evidence type="ECO:0000259" key="9">
    <source>
        <dbReference type="PROSITE" id="PS51462"/>
    </source>
</evidence>
<evidence type="ECO:0000256" key="8">
    <source>
        <dbReference type="ARBA" id="ARBA00032272"/>
    </source>
</evidence>
<dbReference type="PANTHER" id="PTHR11839:SF18">
    <property type="entry name" value="NUDIX HYDROLASE DOMAIN-CONTAINING PROTEIN"/>
    <property type="match status" value="1"/>
</dbReference>
<comment type="caution">
    <text evidence="10">The sequence shown here is derived from an EMBL/GenBank/DDBJ whole genome shotgun (WGS) entry which is preliminary data.</text>
</comment>
<sequence length="187" mass="21307">MKYNISEEKIVFDDHYKIVKAKITYDTFRGKKITANRLAFERGDSVAVLLLEKESQSVLLTQQFRYPGCKAHNPWLCEIPAGSIDKNESPENCAEREVMEELGYKINQPKLINTFYSSPGASTERIFLFYSEISEKDKVGIGGGNAGEKEDIRLLKIPVSEIPSEILKIKDAKTIVALQWYLIQQKK</sequence>
<protein>
    <recommendedName>
        <fullName evidence="5">GDP-mannose pyrophosphatase</fullName>
    </recommendedName>
    <alternativeName>
        <fullName evidence="7">GDP-mannose hydrolase</fullName>
    </alternativeName>
    <alternativeName>
        <fullName evidence="8">GDPMK</fullName>
    </alternativeName>
</protein>
<comment type="cofactor">
    <cofactor evidence="2">
        <name>Mg(2+)</name>
        <dbReference type="ChEBI" id="CHEBI:18420"/>
    </cofactor>
</comment>
<dbReference type="RefSeq" id="WP_290254628.1">
    <property type="nucleotide sequence ID" value="NZ_JAUGQQ010000005.1"/>
</dbReference>
<dbReference type="EMBL" id="JAUGQQ010000005">
    <property type="protein sequence ID" value="MDN3724537.1"/>
    <property type="molecule type" value="Genomic_DNA"/>
</dbReference>
<dbReference type="InterPro" id="IPR000086">
    <property type="entry name" value="NUDIX_hydrolase_dom"/>
</dbReference>
<gene>
    <name evidence="10" type="ORF">QRD02_09090</name>
</gene>
<reference evidence="10 11" key="1">
    <citation type="submission" date="2023-06" db="EMBL/GenBank/DDBJ databases">
        <authorList>
            <person name="Ye Y.-Q."/>
            <person name="Du Z.-J."/>
        </authorList>
    </citation>
    <scope>NUCLEOTIDE SEQUENCE [LARGE SCALE GENOMIC DNA]</scope>
    <source>
        <strain evidence="10 11">SDUM287046</strain>
    </source>
</reference>
<evidence type="ECO:0000256" key="4">
    <source>
        <dbReference type="ARBA" id="ARBA00011738"/>
    </source>
</evidence>
<comment type="similarity">
    <text evidence="3">Belongs to the Nudix hydrolase family. NudK subfamily.</text>
</comment>
<keyword evidence="11" id="KW-1185">Reference proteome</keyword>
<dbReference type="SUPFAM" id="SSF55811">
    <property type="entry name" value="Nudix"/>
    <property type="match status" value="1"/>
</dbReference>
<evidence type="ECO:0000313" key="10">
    <source>
        <dbReference type="EMBL" id="MDN3724537.1"/>
    </source>
</evidence>
<dbReference type="Gene3D" id="3.90.79.10">
    <property type="entry name" value="Nucleoside Triphosphate Pyrophosphohydrolase"/>
    <property type="match status" value="1"/>
</dbReference>
<evidence type="ECO:0000256" key="3">
    <source>
        <dbReference type="ARBA" id="ARBA00007275"/>
    </source>
</evidence>
<comment type="catalytic activity">
    <reaction evidence="1">
        <text>GDP-alpha-D-mannose + H2O = alpha-D-mannose 1-phosphate + GMP + 2 H(+)</text>
        <dbReference type="Rhea" id="RHEA:27978"/>
        <dbReference type="ChEBI" id="CHEBI:15377"/>
        <dbReference type="ChEBI" id="CHEBI:15378"/>
        <dbReference type="ChEBI" id="CHEBI:57527"/>
        <dbReference type="ChEBI" id="CHEBI:58115"/>
        <dbReference type="ChEBI" id="CHEBI:58409"/>
    </reaction>
</comment>
<organism evidence="10 11">
    <name type="scientific">Aequorivita aurantiaca</name>
    <dbReference type="NCBI Taxonomy" id="3053356"/>
    <lineage>
        <taxon>Bacteria</taxon>
        <taxon>Pseudomonadati</taxon>
        <taxon>Bacteroidota</taxon>
        <taxon>Flavobacteriia</taxon>
        <taxon>Flavobacteriales</taxon>
        <taxon>Flavobacteriaceae</taxon>
        <taxon>Aequorivita</taxon>
    </lineage>
</organism>
<feature type="domain" description="Nudix hydrolase" evidence="9">
    <location>
        <begin position="41"/>
        <end position="182"/>
    </location>
</feature>
<dbReference type="InterPro" id="IPR004385">
    <property type="entry name" value="NDP_pyrophosphatase"/>
</dbReference>
<dbReference type="PROSITE" id="PS51462">
    <property type="entry name" value="NUDIX"/>
    <property type="match status" value="1"/>
</dbReference>
<dbReference type="InterPro" id="IPR020084">
    <property type="entry name" value="NUDIX_hydrolase_CS"/>
</dbReference>